<evidence type="ECO:0000313" key="4">
    <source>
        <dbReference type="EMBL" id="OAO13062.1"/>
    </source>
</evidence>
<reference evidence="4 5" key="1">
    <citation type="submission" date="2016-05" db="EMBL/GenBank/DDBJ databases">
        <title>Nuclear genome of Blastocystis sp. subtype 1 NandII.</title>
        <authorList>
            <person name="Gentekaki E."/>
            <person name="Curtis B."/>
            <person name="Stairs C."/>
            <person name="Eme L."/>
            <person name="Herman E."/>
            <person name="Klimes V."/>
            <person name="Arias M.C."/>
            <person name="Elias M."/>
            <person name="Hilliou F."/>
            <person name="Klute M."/>
            <person name="Malik S.-B."/>
            <person name="Pightling A."/>
            <person name="Rachubinski R."/>
            <person name="Salas D."/>
            <person name="Schlacht A."/>
            <person name="Suga H."/>
            <person name="Archibald J."/>
            <person name="Ball S.G."/>
            <person name="Clark G."/>
            <person name="Dacks J."/>
            <person name="Van Der Giezen M."/>
            <person name="Tsaousis A."/>
            <person name="Roger A."/>
        </authorList>
    </citation>
    <scope>NUCLEOTIDE SEQUENCE [LARGE SCALE GENOMIC DNA]</scope>
    <source>
        <strain evidence="5">ATCC 50177 / NandII</strain>
    </source>
</reference>
<dbReference type="SUPFAM" id="SSF56112">
    <property type="entry name" value="Protein kinase-like (PK-like)"/>
    <property type="match status" value="1"/>
</dbReference>
<dbReference type="GO" id="GO:0004674">
    <property type="term" value="F:protein serine/threonine kinase activity"/>
    <property type="evidence" value="ECO:0007669"/>
    <property type="project" value="TreeGrafter"/>
</dbReference>
<dbReference type="PANTHER" id="PTHR48012:SF2">
    <property type="entry name" value="STERILE20-LIKE KINASE, ISOFORM B"/>
    <property type="match status" value="1"/>
</dbReference>
<dbReference type="Gene3D" id="3.80.10.10">
    <property type="entry name" value="Ribonuclease Inhibitor"/>
    <property type="match status" value="2"/>
</dbReference>
<dbReference type="InterPro" id="IPR032675">
    <property type="entry name" value="LRR_dom_sf"/>
</dbReference>
<dbReference type="STRING" id="478820.A0A196SAD6"/>
<organism evidence="4 5">
    <name type="scientific">Blastocystis sp. subtype 1 (strain ATCC 50177 / NandII)</name>
    <dbReference type="NCBI Taxonomy" id="478820"/>
    <lineage>
        <taxon>Eukaryota</taxon>
        <taxon>Sar</taxon>
        <taxon>Stramenopiles</taxon>
        <taxon>Bigyra</taxon>
        <taxon>Opalozoa</taxon>
        <taxon>Opalinata</taxon>
        <taxon>Blastocystidae</taxon>
        <taxon>Blastocystis</taxon>
    </lineage>
</organism>
<accession>A0A196SAD6</accession>
<dbReference type="GO" id="GO:0005737">
    <property type="term" value="C:cytoplasm"/>
    <property type="evidence" value="ECO:0007669"/>
    <property type="project" value="TreeGrafter"/>
</dbReference>
<protein>
    <submittedName>
        <fullName evidence="4">STE20 family protein kinase</fullName>
    </submittedName>
</protein>
<keyword evidence="2" id="KW-0067">ATP-binding</keyword>
<dbReference type="Proteomes" id="UP000078348">
    <property type="component" value="Unassembled WGS sequence"/>
</dbReference>
<dbReference type="GO" id="GO:0005524">
    <property type="term" value="F:ATP binding"/>
    <property type="evidence" value="ECO:0007669"/>
    <property type="project" value="UniProtKB-KW"/>
</dbReference>
<proteinExistence type="predicted"/>
<dbReference type="InterPro" id="IPR000719">
    <property type="entry name" value="Prot_kinase_dom"/>
</dbReference>
<dbReference type="PANTHER" id="PTHR48012">
    <property type="entry name" value="STERILE20-LIKE KINASE, ISOFORM B-RELATED"/>
    <property type="match status" value="1"/>
</dbReference>
<name>A0A196SAD6_BLAHN</name>
<sequence>MRCRDCFDEYTAQNKNTKEMVTLLKVKSASDADRIHARFPLLEQCNPEFLVKYEGEIQEDNTLWLAMKCNPNESLKTFIGMEHYLTEAELREIASCCLLGLDTLQDKGILHGDVRPENLFFSESGVVKLGCFGLTTQAECSSRLGVHCDAFHFLSRETFKGKYIAKSEVWSFGITLIELAEGRSPYTFWKPDSVKTRVCSNTPMYLLEKKWSKDCLSFALKCLMKSLNERWSVKQLMDHPFVKESVERIRREGRSEVLIHLLKLFKYQQFCKEFVMKPLHTVFVDHNDDGLKWGIVEVSSSVVMELCFGKVIEVDVPSKRLLRVNGEEMKGIEHAQVLNLSDDGERWEGDVLSNQPYGWGVVYDNENRMAYEGFRIGEVNACYGTRYYSDIGVIEYKGEWFEGKRWGRGILYDRTGKIVFDGEWINDEQLSTTATLTQECVSFHNHIEELVVSDCCGYEGSWNVLDLSFVRNLRELKVGDKCFVSVDEVRLIGLNRLESVVVGERSFVTCKIGCFHLRDCEKVRELRIGCYSFSRFAVCEITNVPSLEVIEMGTLEEENDLSFDSAAFNSGKKLELKNLPKLKSILFGFCAFHYCSRVVFENLPELTSIKLGDDAFHFADDDDTILVMRNLPKLTTFTTTPEENNSFRDVHHAILQNMPSTTDVYLSNDAFYNRLSFVADNIGKLMNEPSIPRWIPNAVVHDTGELIALSSSITDLIVDSCCCNEVKAIDFAEWRNVRVIEIGDDCFKCAKKVKMIGLHALERVAIGKYCFLKKWGTKDLNSQFFFKDCEKVKELRIGGNSFSDFCVCEIENVSSLEVIEMGDSEDGGYNFMDCPILVLRKLPKLKSLWFGHGAFQSCYRAVFEDLPELTSMYFDLGSFCFKDDELSELVMRNLPKFTTLTSDAQYSSTFQNPRSITLENIPNITLPILSYDRAFSHKNKVMITGDIGGLWKYFH</sequence>
<evidence type="ECO:0000259" key="3">
    <source>
        <dbReference type="PROSITE" id="PS50011"/>
    </source>
</evidence>
<keyword evidence="4" id="KW-0418">Kinase</keyword>
<dbReference type="InterPro" id="IPR011009">
    <property type="entry name" value="Kinase-like_dom_sf"/>
</dbReference>
<dbReference type="SUPFAM" id="SSF52058">
    <property type="entry name" value="L domain-like"/>
    <property type="match status" value="1"/>
</dbReference>
<evidence type="ECO:0000256" key="2">
    <source>
        <dbReference type="ARBA" id="ARBA00022840"/>
    </source>
</evidence>
<dbReference type="InterPro" id="IPR050629">
    <property type="entry name" value="STE20/SPS1-PAK"/>
</dbReference>
<dbReference type="InterPro" id="IPR008266">
    <property type="entry name" value="Tyr_kinase_AS"/>
</dbReference>
<comment type="caution">
    <text evidence="4">The sequence shown here is derived from an EMBL/GenBank/DDBJ whole genome shotgun (WGS) entry which is preliminary data.</text>
</comment>
<evidence type="ECO:0000313" key="5">
    <source>
        <dbReference type="Proteomes" id="UP000078348"/>
    </source>
</evidence>
<feature type="domain" description="Protein kinase" evidence="3">
    <location>
        <begin position="1"/>
        <end position="242"/>
    </location>
</feature>
<dbReference type="EMBL" id="LXWW01000472">
    <property type="protein sequence ID" value="OAO13062.1"/>
    <property type="molecule type" value="Genomic_DNA"/>
</dbReference>
<dbReference type="PROSITE" id="PS50011">
    <property type="entry name" value="PROTEIN_KINASE_DOM"/>
    <property type="match status" value="1"/>
</dbReference>
<dbReference type="PROSITE" id="PS00109">
    <property type="entry name" value="PROTEIN_KINASE_TYR"/>
    <property type="match status" value="1"/>
</dbReference>
<keyword evidence="1" id="KW-0547">Nucleotide-binding</keyword>
<gene>
    <name evidence="4" type="ORF">AV274_5279</name>
</gene>
<dbReference type="AlphaFoldDB" id="A0A196SAD6"/>
<dbReference type="Gene3D" id="1.10.510.10">
    <property type="entry name" value="Transferase(Phosphotransferase) domain 1"/>
    <property type="match status" value="1"/>
</dbReference>
<dbReference type="Pfam" id="PF00069">
    <property type="entry name" value="Pkinase"/>
    <property type="match status" value="1"/>
</dbReference>
<evidence type="ECO:0000256" key="1">
    <source>
        <dbReference type="ARBA" id="ARBA00022741"/>
    </source>
</evidence>
<keyword evidence="5" id="KW-1185">Reference proteome</keyword>
<dbReference type="SUPFAM" id="SSF82185">
    <property type="entry name" value="Histone H3 K4-specific methyltransferase SET7/9 N-terminal domain"/>
    <property type="match status" value="1"/>
</dbReference>
<keyword evidence="4" id="KW-0808">Transferase</keyword>